<comment type="function">
    <text evidence="2">Decarboxylates L-threonine-O-3-phosphate to yield (R)-1-amino-2-propanol O-2-phosphate, the precursor for the linkage between the nucleotide loop and the corrin ring in cobalamin.</text>
</comment>
<evidence type="ECO:0000256" key="3">
    <source>
        <dbReference type="ARBA" id="ARBA00004953"/>
    </source>
</evidence>
<comment type="catalytic activity">
    <reaction evidence="9">
        <text>O-phospho-L-threonine + H(+) = (R)-1-aminopropan-2-yl phosphate + CO2</text>
        <dbReference type="Rhea" id="RHEA:11492"/>
        <dbReference type="ChEBI" id="CHEBI:15378"/>
        <dbReference type="ChEBI" id="CHEBI:16526"/>
        <dbReference type="ChEBI" id="CHEBI:58563"/>
        <dbReference type="ChEBI" id="CHEBI:58675"/>
        <dbReference type="EC" id="4.1.1.81"/>
    </reaction>
</comment>
<dbReference type="InterPro" id="IPR004839">
    <property type="entry name" value="Aminotransferase_I/II_large"/>
</dbReference>
<evidence type="ECO:0000256" key="8">
    <source>
        <dbReference type="ARBA" id="ARBA00029996"/>
    </source>
</evidence>
<organism evidence="11 12">
    <name type="scientific">Teichococcus aestuarii</name>
    <dbReference type="NCBI Taxonomy" id="568898"/>
    <lineage>
        <taxon>Bacteria</taxon>
        <taxon>Pseudomonadati</taxon>
        <taxon>Pseudomonadota</taxon>
        <taxon>Alphaproteobacteria</taxon>
        <taxon>Acetobacterales</taxon>
        <taxon>Roseomonadaceae</taxon>
        <taxon>Roseomonas</taxon>
    </lineage>
</organism>
<evidence type="ECO:0000256" key="6">
    <source>
        <dbReference type="ARBA" id="ARBA00022898"/>
    </source>
</evidence>
<evidence type="ECO:0000256" key="4">
    <source>
        <dbReference type="ARBA" id="ARBA00012285"/>
    </source>
</evidence>
<dbReference type="EMBL" id="PDOA01000002">
    <property type="protein sequence ID" value="PWC29919.1"/>
    <property type="molecule type" value="Genomic_DNA"/>
</dbReference>
<dbReference type="Gene3D" id="3.90.1150.10">
    <property type="entry name" value="Aspartate Aminotransferase, domain 1"/>
    <property type="match status" value="1"/>
</dbReference>
<dbReference type="CDD" id="cd00609">
    <property type="entry name" value="AAT_like"/>
    <property type="match status" value="1"/>
</dbReference>
<dbReference type="InterPro" id="IPR005860">
    <property type="entry name" value="CobD"/>
</dbReference>
<dbReference type="InterPro" id="IPR015422">
    <property type="entry name" value="PyrdxlP-dep_Trfase_small"/>
</dbReference>
<dbReference type="PANTHER" id="PTHR42885">
    <property type="entry name" value="HISTIDINOL-PHOSPHATE AMINOTRANSFERASE-RELATED"/>
    <property type="match status" value="1"/>
</dbReference>
<dbReference type="GO" id="GO:0030170">
    <property type="term" value="F:pyridoxal phosphate binding"/>
    <property type="evidence" value="ECO:0007669"/>
    <property type="project" value="InterPro"/>
</dbReference>
<dbReference type="PANTHER" id="PTHR42885:SF1">
    <property type="entry name" value="THREONINE-PHOSPHATE DECARBOXYLASE"/>
    <property type="match status" value="1"/>
</dbReference>
<evidence type="ECO:0000313" key="11">
    <source>
        <dbReference type="EMBL" id="PWC29919.1"/>
    </source>
</evidence>
<evidence type="ECO:0000256" key="9">
    <source>
        <dbReference type="ARBA" id="ARBA00048531"/>
    </source>
</evidence>
<evidence type="ECO:0000256" key="5">
    <source>
        <dbReference type="ARBA" id="ARBA00022573"/>
    </source>
</evidence>
<keyword evidence="6" id="KW-0663">Pyridoxal phosphate</keyword>
<evidence type="ECO:0000256" key="7">
    <source>
        <dbReference type="ARBA" id="ARBA00023239"/>
    </source>
</evidence>
<evidence type="ECO:0000256" key="2">
    <source>
        <dbReference type="ARBA" id="ARBA00003444"/>
    </source>
</evidence>
<dbReference type="OrthoDB" id="9799304at2"/>
<dbReference type="SUPFAM" id="SSF53383">
    <property type="entry name" value="PLP-dependent transferases"/>
    <property type="match status" value="1"/>
</dbReference>
<name>A0A2U1V7N0_9PROT</name>
<evidence type="ECO:0000256" key="1">
    <source>
        <dbReference type="ARBA" id="ARBA00001933"/>
    </source>
</evidence>
<comment type="pathway">
    <text evidence="3">Cofactor biosynthesis; adenosylcobalamin biosynthesis.</text>
</comment>
<accession>A0A2U1V7N0</accession>
<dbReference type="NCBIfam" id="TIGR01140">
    <property type="entry name" value="L_thr_O3P_dcar"/>
    <property type="match status" value="1"/>
</dbReference>
<comment type="caution">
    <text evidence="11">The sequence shown here is derived from an EMBL/GenBank/DDBJ whole genome shotgun (WGS) entry which is preliminary data.</text>
</comment>
<dbReference type="EC" id="4.1.1.81" evidence="4"/>
<sequence length="330" mass="33972">MEHGGRLGAARRQFPGAPEPFLDLSTGINPIPWPVPPLPPEAFTRLPEPEAEAALRAVAAAAYGAADPAMVAAAPGTQLLIQLLPRLFPQPALRVLSPTYAEHAACWRAAGTAVAEVASFAALDGPADGPGAALLCNPNNPDGRRYAPEELRALADRMAARGGLLVVDEAFAELEPDTPGAAALLPHPALILLRSFGKSHGLAGVRLGFALASPERAAAIRAALGPWAVSGPALAIGRAALADTAWREAAAARLAADSARLDALLAGAGLRVRGGTRLFRLAEGDAAAWHARLGRAGILVRRFSGQPRWLRFGLPGDAAAWARLAAALGG</sequence>
<dbReference type="GO" id="GO:0009236">
    <property type="term" value="P:cobalamin biosynthetic process"/>
    <property type="evidence" value="ECO:0007669"/>
    <property type="project" value="UniProtKB-UniPathway"/>
</dbReference>
<proteinExistence type="predicted"/>
<dbReference type="InterPro" id="IPR015424">
    <property type="entry name" value="PyrdxlP-dep_Trfase"/>
</dbReference>
<evidence type="ECO:0000313" key="12">
    <source>
        <dbReference type="Proteomes" id="UP000245048"/>
    </source>
</evidence>
<keyword evidence="7" id="KW-0456">Lyase</keyword>
<evidence type="ECO:0000259" key="10">
    <source>
        <dbReference type="Pfam" id="PF00155"/>
    </source>
</evidence>
<reference evidence="12" key="1">
    <citation type="submission" date="2017-10" db="EMBL/GenBank/DDBJ databases">
        <authorList>
            <person name="Toshchakov S.V."/>
            <person name="Goeva M.A."/>
        </authorList>
    </citation>
    <scope>NUCLEOTIDE SEQUENCE [LARGE SCALE GENOMIC DNA]</scope>
    <source>
        <strain evidence="12">JR1/69-1-13</strain>
    </source>
</reference>
<feature type="domain" description="Aminotransferase class I/classII large" evidence="10">
    <location>
        <begin position="44"/>
        <end position="327"/>
    </location>
</feature>
<dbReference type="UniPathway" id="UPA00148"/>
<keyword evidence="12" id="KW-1185">Reference proteome</keyword>
<dbReference type="Proteomes" id="UP000245048">
    <property type="component" value="Unassembled WGS sequence"/>
</dbReference>
<dbReference type="AlphaFoldDB" id="A0A2U1V7N0"/>
<protein>
    <recommendedName>
        <fullName evidence="4">threonine-phosphate decarboxylase</fullName>
        <ecNumber evidence="4">4.1.1.81</ecNumber>
    </recommendedName>
    <alternativeName>
        <fullName evidence="8">L-threonine-O-3-phosphate decarboxylase</fullName>
    </alternativeName>
</protein>
<gene>
    <name evidence="11" type="ORF">CR165_03340</name>
</gene>
<dbReference type="InterPro" id="IPR015421">
    <property type="entry name" value="PyrdxlP-dep_Trfase_major"/>
</dbReference>
<dbReference type="GO" id="GO:0048472">
    <property type="term" value="F:threonine-phosphate decarboxylase activity"/>
    <property type="evidence" value="ECO:0007669"/>
    <property type="project" value="UniProtKB-EC"/>
</dbReference>
<comment type="cofactor">
    <cofactor evidence="1">
        <name>pyridoxal 5'-phosphate</name>
        <dbReference type="ChEBI" id="CHEBI:597326"/>
    </cofactor>
</comment>
<keyword evidence="5" id="KW-0169">Cobalamin biosynthesis</keyword>
<dbReference type="Pfam" id="PF00155">
    <property type="entry name" value="Aminotran_1_2"/>
    <property type="match status" value="1"/>
</dbReference>
<dbReference type="Gene3D" id="3.40.640.10">
    <property type="entry name" value="Type I PLP-dependent aspartate aminotransferase-like (Major domain)"/>
    <property type="match status" value="1"/>
</dbReference>